<evidence type="ECO:0000313" key="2">
    <source>
        <dbReference type="EMBL" id="PIN25029.1"/>
    </source>
</evidence>
<dbReference type="GO" id="GO:0043622">
    <property type="term" value="P:cortical microtubule organization"/>
    <property type="evidence" value="ECO:0007669"/>
    <property type="project" value="TreeGrafter"/>
</dbReference>
<feature type="region of interest" description="Disordered" evidence="1">
    <location>
        <begin position="459"/>
        <end position="484"/>
    </location>
</feature>
<evidence type="ECO:0000313" key="3">
    <source>
        <dbReference type="Proteomes" id="UP000231279"/>
    </source>
</evidence>
<dbReference type="GO" id="GO:0055028">
    <property type="term" value="C:cortical microtubule"/>
    <property type="evidence" value="ECO:0007669"/>
    <property type="project" value="TreeGrafter"/>
</dbReference>
<dbReference type="STRING" id="429701.A0A2G9I5J7"/>
<dbReference type="EMBL" id="NKXS01000321">
    <property type="protein sequence ID" value="PIN25029.1"/>
    <property type="molecule type" value="Genomic_DNA"/>
</dbReference>
<feature type="compositionally biased region" description="Polar residues" evidence="1">
    <location>
        <begin position="144"/>
        <end position="154"/>
    </location>
</feature>
<feature type="compositionally biased region" description="Low complexity" evidence="1">
    <location>
        <begin position="262"/>
        <end position="277"/>
    </location>
</feature>
<name>A0A2G9I5J7_9LAMI</name>
<gene>
    <name evidence="2" type="ORF">CDL12_02216</name>
</gene>
<feature type="region of interest" description="Disordered" evidence="1">
    <location>
        <begin position="144"/>
        <end position="359"/>
    </location>
</feature>
<comment type="caution">
    <text evidence="2">The sequence shown here is derived from an EMBL/GenBank/DDBJ whole genome shotgun (WGS) entry which is preliminary data.</text>
</comment>
<evidence type="ECO:0000256" key="1">
    <source>
        <dbReference type="SAM" id="MobiDB-lite"/>
    </source>
</evidence>
<dbReference type="PANTHER" id="PTHR31949:SF15">
    <property type="entry name" value="ENDOCHITINASE A-LIKE ISOFORM X1"/>
    <property type="match status" value="1"/>
</dbReference>
<feature type="compositionally biased region" description="Polar residues" evidence="1">
    <location>
        <begin position="334"/>
        <end position="359"/>
    </location>
</feature>
<feature type="compositionally biased region" description="Low complexity" evidence="1">
    <location>
        <begin position="200"/>
        <end position="215"/>
    </location>
</feature>
<feature type="compositionally biased region" description="Low complexity" evidence="1">
    <location>
        <begin position="320"/>
        <end position="333"/>
    </location>
</feature>
<dbReference type="Proteomes" id="UP000231279">
    <property type="component" value="Unassembled WGS sequence"/>
</dbReference>
<feature type="compositionally biased region" description="Polar residues" evidence="1">
    <location>
        <begin position="248"/>
        <end position="257"/>
    </location>
</feature>
<dbReference type="OrthoDB" id="1929779at2759"/>
<protein>
    <submittedName>
        <fullName evidence="2">Uncharacterized protein</fullName>
    </submittedName>
</protein>
<dbReference type="AlphaFoldDB" id="A0A2G9I5J7"/>
<feature type="compositionally biased region" description="Polar residues" evidence="1">
    <location>
        <begin position="187"/>
        <end position="196"/>
    </location>
</feature>
<sequence>MQMNFCASVQFRPQNRDLGMVMREVDEDLAIFLGMRNGEKKKNDHRLIEASDEFDDSNGVETKPDSLFRPEALQLEDVQIVADDNLLNSENDKNDYDWLLPQRDDISLLPSEKLEGQGSLANQIEISNGEGISLKSELANTCEVSGSGIDSSAAANRRPLSSGGRKPAPRSATPTGRRPMPAKSKPSRASTPTSRATLEPSRASTTTSRATLPSSKPMASQSRSLTPSRGTSRSSTPASRPTIPASTKSASRSTTPTRKPATPSTTSSISASVRSSSGLKNAVPTRGTSQTVKSRPSKPSEMLSLSHDAVQNPRTSIPKRPASASRGRPSSPATRLSSSKGKPRQKSCSPAKTRASNATAAHKVANIILSRSRGHGSVVGDDVNPVLMGTKMVERVVNMRKLAPPKQDESISLANTKKSSQDNLGFGRSLSKRSLDMAIRHMDIRRSISDSLRPVATAVSLSSKSSVSESPLASGSDSSKSSNCINSYFLDGNRIDD</sequence>
<dbReference type="PANTHER" id="PTHR31949">
    <property type="entry name" value="GASTRIC MUCIN-LIKE PROTEIN"/>
    <property type="match status" value="1"/>
</dbReference>
<accession>A0A2G9I5J7</accession>
<reference evidence="3" key="1">
    <citation type="journal article" date="2018" name="Gigascience">
        <title>Genome assembly of the Pink Ipe (Handroanthus impetiginosus, Bignoniaceae), a highly valued, ecologically keystone Neotropical timber forest tree.</title>
        <authorList>
            <person name="Silva-Junior O.B."/>
            <person name="Grattapaglia D."/>
            <person name="Novaes E."/>
            <person name="Collevatti R.G."/>
        </authorList>
    </citation>
    <scope>NUCLEOTIDE SEQUENCE [LARGE SCALE GENOMIC DNA]</scope>
    <source>
        <strain evidence="3">cv. UFG-1</strain>
    </source>
</reference>
<keyword evidence="3" id="KW-1185">Reference proteome</keyword>
<organism evidence="2 3">
    <name type="scientific">Handroanthus impetiginosus</name>
    <dbReference type="NCBI Taxonomy" id="429701"/>
    <lineage>
        <taxon>Eukaryota</taxon>
        <taxon>Viridiplantae</taxon>
        <taxon>Streptophyta</taxon>
        <taxon>Embryophyta</taxon>
        <taxon>Tracheophyta</taxon>
        <taxon>Spermatophyta</taxon>
        <taxon>Magnoliopsida</taxon>
        <taxon>eudicotyledons</taxon>
        <taxon>Gunneridae</taxon>
        <taxon>Pentapetalae</taxon>
        <taxon>asterids</taxon>
        <taxon>lamiids</taxon>
        <taxon>Lamiales</taxon>
        <taxon>Bignoniaceae</taxon>
        <taxon>Crescentiina</taxon>
        <taxon>Tabebuia alliance</taxon>
        <taxon>Handroanthus</taxon>
    </lineage>
</organism>
<feature type="compositionally biased region" description="Low complexity" evidence="1">
    <location>
        <begin position="222"/>
        <end position="247"/>
    </location>
</feature>
<proteinExistence type="predicted"/>